<organism evidence="9 10">
    <name type="scientific">Adineta steineri</name>
    <dbReference type="NCBI Taxonomy" id="433720"/>
    <lineage>
        <taxon>Eukaryota</taxon>
        <taxon>Metazoa</taxon>
        <taxon>Spiralia</taxon>
        <taxon>Gnathifera</taxon>
        <taxon>Rotifera</taxon>
        <taxon>Eurotatoria</taxon>
        <taxon>Bdelloidea</taxon>
        <taxon>Adinetida</taxon>
        <taxon>Adinetidae</taxon>
        <taxon>Adineta</taxon>
    </lineage>
</organism>
<evidence type="ECO:0000256" key="5">
    <source>
        <dbReference type="ARBA" id="ARBA00022840"/>
    </source>
</evidence>
<feature type="region of interest" description="Disordered" evidence="7">
    <location>
        <begin position="429"/>
        <end position="480"/>
    </location>
</feature>
<keyword evidence="3 6" id="KW-0547">Nucleotide-binding</keyword>
<dbReference type="EMBL" id="CAJOAZ010002515">
    <property type="protein sequence ID" value="CAF3936069.1"/>
    <property type="molecule type" value="Genomic_DNA"/>
</dbReference>
<dbReference type="PANTHER" id="PTHR11584">
    <property type="entry name" value="SERINE/THREONINE PROTEIN KINASE"/>
    <property type="match status" value="1"/>
</dbReference>
<comment type="caution">
    <text evidence="9">The sequence shown here is derived from an EMBL/GenBank/DDBJ whole genome shotgun (WGS) entry which is preliminary data.</text>
</comment>
<feature type="compositionally biased region" description="Acidic residues" evidence="7">
    <location>
        <begin position="586"/>
        <end position="596"/>
    </location>
</feature>
<protein>
    <recommendedName>
        <fullName evidence="8">Protein kinase domain-containing protein</fullName>
    </recommendedName>
</protein>
<dbReference type="GO" id="GO:0004674">
    <property type="term" value="F:protein serine/threonine kinase activity"/>
    <property type="evidence" value="ECO:0007669"/>
    <property type="project" value="UniProtKB-KW"/>
</dbReference>
<dbReference type="InterPro" id="IPR000719">
    <property type="entry name" value="Prot_kinase_dom"/>
</dbReference>
<dbReference type="GO" id="GO:0005524">
    <property type="term" value="F:ATP binding"/>
    <property type="evidence" value="ECO:0007669"/>
    <property type="project" value="UniProtKB-UniRule"/>
</dbReference>
<dbReference type="PROSITE" id="PS00108">
    <property type="entry name" value="PROTEIN_KINASE_ST"/>
    <property type="match status" value="1"/>
</dbReference>
<feature type="region of interest" description="Disordered" evidence="7">
    <location>
        <begin position="528"/>
        <end position="608"/>
    </location>
</feature>
<evidence type="ECO:0000256" key="3">
    <source>
        <dbReference type="ARBA" id="ARBA00022741"/>
    </source>
</evidence>
<dbReference type="Gene3D" id="1.10.510.10">
    <property type="entry name" value="Transferase(Phosphotransferase) domain 1"/>
    <property type="match status" value="1"/>
</dbReference>
<feature type="domain" description="Protein kinase" evidence="8">
    <location>
        <begin position="846"/>
        <end position="1111"/>
    </location>
</feature>
<dbReference type="SMART" id="SM00220">
    <property type="entry name" value="S_TKc"/>
    <property type="match status" value="1"/>
</dbReference>
<feature type="binding site" evidence="6">
    <location>
        <position position="874"/>
    </location>
    <ligand>
        <name>ATP</name>
        <dbReference type="ChEBI" id="CHEBI:30616"/>
    </ligand>
</feature>
<evidence type="ECO:0000256" key="6">
    <source>
        <dbReference type="PROSITE-ProRule" id="PRU10141"/>
    </source>
</evidence>
<dbReference type="PANTHER" id="PTHR11584:SF369">
    <property type="entry name" value="MITOGEN-ACTIVATED PROTEIN KINASE KINASE KINASE 19-RELATED"/>
    <property type="match status" value="1"/>
</dbReference>
<feature type="compositionally biased region" description="Polar residues" evidence="7">
    <location>
        <begin position="599"/>
        <end position="608"/>
    </location>
</feature>
<gene>
    <name evidence="9" type="ORF">OXD698_LOCUS25859</name>
</gene>
<keyword evidence="5 6" id="KW-0067">ATP-binding</keyword>
<proteinExistence type="predicted"/>
<evidence type="ECO:0000256" key="7">
    <source>
        <dbReference type="SAM" id="MobiDB-lite"/>
    </source>
</evidence>
<evidence type="ECO:0000313" key="9">
    <source>
        <dbReference type="EMBL" id="CAF3936069.1"/>
    </source>
</evidence>
<dbReference type="CDD" id="cd06606">
    <property type="entry name" value="STKc_MAPKKK"/>
    <property type="match status" value="1"/>
</dbReference>
<feature type="compositionally biased region" description="Polar residues" evidence="7">
    <location>
        <begin position="434"/>
        <end position="455"/>
    </location>
</feature>
<sequence length="1113" mass="123859">MATKNLSKLFKGKINAQRLPPIPITNEQTLTTNNGELPISMLKQSKPFVENLTTDNRTIPFDDDDLESSRIMFEKTREDVLLLLDNFPSKTYTIPQSLKTHYDNALNQGQTINPLFVPLFSSTDQNDELVDTFPAPLSDRLASSRYCRRSVSSACSRRSSILFQRHLSIPHDTAQLQREDTFDTVRESFSENIRSSYTPLPPIPFDPSSNLSKSLTIPSIDPFQSISPPLISTEEKPDIQEKKDEFTRRILSKSLHREPSASVTDKTMDSPTLVHKSPLVKSGITPRLQKPVVETRRVNSVERHAPTVPNKCKISTACSTTSVNTSQQRFGKFSLDIFQPQSKCNSTTATTITTTTTVSNKKLITTNNKTKVVSKTNIPKVKVINSVTSNEESIESNNDVIPRSLSSLSVSNETFQVSNSVTTETAPPLIVNTEPISSPQTEQPKFSNFIQQKRQSSSSSNLHRHSHAVPKPLTLQGEKTVDSDYPQTITRPVASTMVGCQRRGSLKGQPIITELFEDTHVNIQKSLVKPESTPTTNSSNIKKKILRPNLLKSAKPKKPIVANKPKSSPIVNRKVDMKCQSTNTETETETEINEENQSDKSPMTVSGPNWMVTVQPQIMKDEEFESSFFPPISTIDDEEIPSCTSPIDELDESQTTLMTSFGDTERQHSIDSSHAVEISPVLSQIIEQPVESYRAIEISPVLTQTITHVIESTSQTSKPNESSLINSDIRTVYETVKESFRKDSSFHSLPSQSNEEEVASIKPSLPTSIKSTSSYKKTLPFETTTSITHTYNTSDTGLTIGPALRIVNDSLNSRGSETIDSTSSHEDYGTTPLCIEADCDEIYRTARKGRQVGKGAYGVVWSYLTITGRVIAVKEIELDDDDTDRLRNDYESVREEINILRALTHPYIVKFLGISLENTRLVKIFMEYLPNGTIEHLILSFGPFHNDVLKKYTQQIVEGVAYLHANHVVHRDIKGKNIMLDVDGNIKLIDFGCAKRLKNNQNTHSMRQILKSMKGTANWMAPEVIAETGHGKKADIWSIGCTLCEMATGKPPWSSEHSHLAVLLIIANGTKPPADLPDTCPVSGQDFFRLCLTRDPSARPSAKDLLAHPFLAS</sequence>
<dbReference type="SUPFAM" id="SSF56112">
    <property type="entry name" value="Protein kinase-like (PK-like)"/>
    <property type="match status" value="1"/>
</dbReference>
<dbReference type="InterPro" id="IPR008271">
    <property type="entry name" value="Ser/Thr_kinase_AS"/>
</dbReference>
<dbReference type="InterPro" id="IPR011009">
    <property type="entry name" value="Kinase-like_dom_sf"/>
</dbReference>
<keyword evidence="1" id="KW-0723">Serine/threonine-protein kinase</keyword>
<evidence type="ECO:0000313" key="10">
    <source>
        <dbReference type="Proteomes" id="UP000663844"/>
    </source>
</evidence>
<feature type="region of interest" description="Disordered" evidence="7">
    <location>
        <begin position="744"/>
        <end position="764"/>
    </location>
</feature>
<accession>A0A819JP99</accession>
<dbReference type="GO" id="GO:0035556">
    <property type="term" value="P:intracellular signal transduction"/>
    <property type="evidence" value="ECO:0007669"/>
    <property type="project" value="UniProtKB-ARBA"/>
</dbReference>
<dbReference type="InterPro" id="IPR017441">
    <property type="entry name" value="Protein_kinase_ATP_BS"/>
</dbReference>
<dbReference type="Proteomes" id="UP000663844">
    <property type="component" value="Unassembled WGS sequence"/>
</dbReference>
<evidence type="ECO:0000259" key="8">
    <source>
        <dbReference type="PROSITE" id="PS50011"/>
    </source>
</evidence>
<evidence type="ECO:0000256" key="4">
    <source>
        <dbReference type="ARBA" id="ARBA00022777"/>
    </source>
</evidence>
<evidence type="ECO:0000256" key="1">
    <source>
        <dbReference type="ARBA" id="ARBA00022527"/>
    </source>
</evidence>
<dbReference type="AlphaFoldDB" id="A0A819JP99"/>
<reference evidence="9" key="1">
    <citation type="submission" date="2021-02" db="EMBL/GenBank/DDBJ databases">
        <authorList>
            <person name="Nowell W R."/>
        </authorList>
    </citation>
    <scope>NUCLEOTIDE SEQUENCE</scope>
</reference>
<keyword evidence="2" id="KW-0808">Transferase</keyword>
<dbReference type="PROSITE" id="PS50011">
    <property type="entry name" value="PROTEIN_KINASE_DOM"/>
    <property type="match status" value="1"/>
</dbReference>
<dbReference type="PROSITE" id="PS00107">
    <property type="entry name" value="PROTEIN_KINASE_ATP"/>
    <property type="match status" value="1"/>
</dbReference>
<evidence type="ECO:0000256" key="2">
    <source>
        <dbReference type="ARBA" id="ARBA00022679"/>
    </source>
</evidence>
<keyword evidence="4" id="KW-0418">Kinase</keyword>
<name>A0A819JP99_9BILA</name>
<dbReference type="Pfam" id="PF00069">
    <property type="entry name" value="Pkinase"/>
    <property type="match status" value="1"/>
</dbReference>